<evidence type="ECO:0000259" key="5">
    <source>
        <dbReference type="Pfam" id="PF01494"/>
    </source>
</evidence>
<dbReference type="Proteomes" id="UP001174691">
    <property type="component" value="Unassembled WGS sequence"/>
</dbReference>
<keyword evidence="7" id="KW-1185">Reference proteome</keyword>
<evidence type="ECO:0000256" key="1">
    <source>
        <dbReference type="ARBA" id="ARBA00007992"/>
    </source>
</evidence>
<dbReference type="GO" id="GO:0044550">
    <property type="term" value="P:secondary metabolite biosynthetic process"/>
    <property type="evidence" value="ECO:0007669"/>
    <property type="project" value="TreeGrafter"/>
</dbReference>
<name>A0AA38SG68_9PEZI</name>
<protein>
    <submittedName>
        <fullName evidence="6">FAD/NAD(P)-binding domain-containing protein</fullName>
    </submittedName>
</protein>
<dbReference type="GO" id="GO:0071949">
    <property type="term" value="F:FAD binding"/>
    <property type="evidence" value="ECO:0007669"/>
    <property type="project" value="InterPro"/>
</dbReference>
<proteinExistence type="inferred from homology"/>
<dbReference type="Gene3D" id="3.50.50.60">
    <property type="entry name" value="FAD/NAD(P)-binding domain"/>
    <property type="match status" value="1"/>
</dbReference>
<reference evidence="6" key="1">
    <citation type="submission" date="2022-07" db="EMBL/GenBank/DDBJ databases">
        <title>Fungi with potential for degradation of polypropylene.</title>
        <authorList>
            <person name="Gostincar C."/>
        </authorList>
    </citation>
    <scope>NUCLEOTIDE SEQUENCE</scope>
    <source>
        <strain evidence="6">EXF-13287</strain>
    </source>
</reference>
<evidence type="ECO:0000313" key="6">
    <source>
        <dbReference type="EMBL" id="KAJ9161052.1"/>
    </source>
</evidence>
<accession>A0AA38SG68</accession>
<evidence type="ECO:0000313" key="7">
    <source>
        <dbReference type="Proteomes" id="UP001174691"/>
    </source>
</evidence>
<dbReference type="InterPro" id="IPR051104">
    <property type="entry name" value="FAD_monoxygenase"/>
</dbReference>
<dbReference type="PRINTS" id="PR00420">
    <property type="entry name" value="RNGMNOXGNASE"/>
</dbReference>
<evidence type="ECO:0000256" key="3">
    <source>
        <dbReference type="ARBA" id="ARBA00022827"/>
    </source>
</evidence>
<keyword evidence="2" id="KW-0285">Flavoprotein</keyword>
<dbReference type="PANTHER" id="PTHR46720:SF3">
    <property type="entry name" value="FAD-BINDING DOMAIN-CONTAINING PROTEIN-RELATED"/>
    <property type="match status" value="1"/>
</dbReference>
<dbReference type="SUPFAM" id="SSF54373">
    <property type="entry name" value="FAD-linked reductases, C-terminal domain"/>
    <property type="match status" value="1"/>
</dbReference>
<feature type="domain" description="FAD-binding" evidence="5">
    <location>
        <begin position="137"/>
        <end position="377"/>
    </location>
</feature>
<dbReference type="InterPro" id="IPR036188">
    <property type="entry name" value="FAD/NAD-bd_sf"/>
</dbReference>
<evidence type="ECO:0000256" key="2">
    <source>
        <dbReference type="ARBA" id="ARBA00022630"/>
    </source>
</evidence>
<dbReference type="AlphaFoldDB" id="A0AA38SG68"/>
<organism evidence="6 7">
    <name type="scientific">Coniochaeta hoffmannii</name>
    <dbReference type="NCBI Taxonomy" id="91930"/>
    <lineage>
        <taxon>Eukaryota</taxon>
        <taxon>Fungi</taxon>
        <taxon>Dikarya</taxon>
        <taxon>Ascomycota</taxon>
        <taxon>Pezizomycotina</taxon>
        <taxon>Sordariomycetes</taxon>
        <taxon>Sordariomycetidae</taxon>
        <taxon>Coniochaetales</taxon>
        <taxon>Coniochaetaceae</taxon>
        <taxon>Coniochaeta</taxon>
    </lineage>
</organism>
<dbReference type="GO" id="GO:0016491">
    <property type="term" value="F:oxidoreductase activity"/>
    <property type="evidence" value="ECO:0007669"/>
    <property type="project" value="UniProtKB-KW"/>
</dbReference>
<dbReference type="SUPFAM" id="SSF51905">
    <property type="entry name" value="FAD/NAD(P)-binding domain"/>
    <property type="match status" value="1"/>
</dbReference>
<dbReference type="PANTHER" id="PTHR46720">
    <property type="entry name" value="HYDROXYLASE, PUTATIVE (AFU_ORTHOLOGUE AFUA_3G01460)-RELATED"/>
    <property type="match status" value="1"/>
</dbReference>
<keyword evidence="4" id="KW-0560">Oxidoreductase</keyword>
<dbReference type="FunFam" id="3.50.50.60:FF:000153">
    <property type="entry name" value="Salicylate hydroxylase, putative"/>
    <property type="match status" value="1"/>
</dbReference>
<evidence type="ECO:0000256" key="4">
    <source>
        <dbReference type="ARBA" id="ARBA00023002"/>
    </source>
</evidence>
<dbReference type="Pfam" id="PF01494">
    <property type="entry name" value="FAD_binding_3"/>
    <property type="match status" value="1"/>
</dbReference>
<sequence>MSSEPRPFNIAVIGSGITGLTLTLSLLRRSIPVTLYEQSSSFKEIGAGVGFHPGAVSALRICSPSIYSAFLAVCTVNAWPSKRNVWFDVFDGTSAVDAPDLASEFQILCEREGWGGVHRARFLDELVGLLADDEKAERIKFGKRVEGIEEEEGGGVRIRFADGTEARADAVVGCDGIKSRTREIIVGDEKKAKCGYSGKYAYRCLIPMAEAIEALGEEKAANTSLWMGPNGHALTFPVSHGTMLNLVAFKTDGKDWPDEKRLTLPATKEEILRDFTEFGPNVNRLIGMINDKPDRWGLFDLAAHPLSSYCKGRICLAGDAAHASTPHHGAGAGMSIEDVAVLAELLVDGSLRGPEDLEAVFSAFDESRRARTQWLVQSSRRAADLYEWRDAEVGRDYGGILKEINARQAYIWNVDMEAEIEAARANLTKRLAAERGE</sequence>
<comment type="caution">
    <text evidence="6">The sequence shown here is derived from an EMBL/GenBank/DDBJ whole genome shotgun (WGS) entry which is preliminary data.</text>
</comment>
<keyword evidence="3" id="KW-0274">FAD</keyword>
<comment type="similarity">
    <text evidence="1">Belongs to the paxM FAD-dependent monooxygenase family.</text>
</comment>
<dbReference type="EMBL" id="JANBVN010000027">
    <property type="protein sequence ID" value="KAJ9161052.1"/>
    <property type="molecule type" value="Genomic_DNA"/>
</dbReference>
<gene>
    <name evidence="6" type="ORF">NKR19_g2605</name>
</gene>
<dbReference type="InterPro" id="IPR002938">
    <property type="entry name" value="FAD-bd"/>
</dbReference>